<evidence type="ECO:0000313" key="2">
    <source>
        <dbReference type="EMBL" id="CAG8961565.1"/>
    </source>
</evidence>
<feature type="region of interest" description="Disordered" evidence="1">
    <location>
        <begin position="1"/>
        <end position="28"/>
    </location>
</feature>
<keyword evidence="3" id="KW-1185">Reference proteome</keyword>
<name>A0A9N9PZL8_9HELO</name>
<proteinExistence type="predicted"/>
<evidence type="ECO:0000256" key="1">
    <source>
        <dbReference type="SAM" id="MobiDB-lite"/>
    </source>
</evidence>
<protein>
    <submittedName>
        <fullName evidence="2">Uncharacterized protein</fullName>
    </submittedName>
</protein>
<accession>A0A9N9PZL8</accession>
<comment type="caution">
    <text evidence="2">The sequence shown here is derived from an EMBL/GenBank/DDBJ whole genome shotgun (WGS) entry which is preliminary data.</text>
</comment>
<dbReference type="Proteomes" id="UP000696280">
    <property type="component" value="Unassembled WGS sequence"/>
</dbReference>
<gene>
    <name evidence="2" type="ORF">HYFRA_00006099</name>
</gene>
<reference evidence="2" key="1">
    <citation type="submission" date="2021-07" db="EMBL/GenBank/DDBJ databases">
        <authorList>
            <person name="Durling M."/>
        </authorList>
    </citation>
    <scope>NUCLEOTIDE SEQUENCE</scope>
</reference>
<organism evidence="2 3">
    <name type="scientific">Hymenoscyphus fraxineus</name>
    <dbReference type="NCBI Taxonomy" id="746836"/>
    <lineage>
        <taxon>Eukaryota</taxon>
        <taxon>Fungi</taxon>
        <taxon>Dikarya</taxon>
        <taxon>Ascomycota</taxon>
        <taxon>Pezizomycotina</taxon>
        <taxon>Leotiomycetes</taxon>
        <taxon>Helotiales</taxon>
        <taxon>Helotiaceae</taxon>
        <taxon>Hymenoscyphus</taxon>
    </lineage>
</organism>
<feature type="region of interest" description="Disordered" evidence="1">
    <location>
        <begin position="79"/>
        <end position="178"/>
    </location>
</feature>
<feature type="compositionally biased region" description="Polar residues" evidence="1">
    <location>
        <begin position="1"/>
        <end position="22"/>
    </location>
</feature>
<evidence type="ECO:0000313" key="3">
    <source>
        <dbReference type="Proteomes" id="UP000696280"/>
    </source>
</evidence>
<sequence length="424" mass="47546">MFRFTTKSSASSLKPTDSTTSRGRYAASWRPALRRLKEGLFSRGDAAANNVQPVGPDVSEDPSITTYLDRFDRSCYRPLEDQRATLRPSTTRRKQNETVSKFSEQSDSDEQPGIVDGIELLSQPARATSGKKERRKTVQDASLLHPLRYNPTGAHVKESPAESSIRARPSSYAQATSETDEFSVALRKKLHRTSLAQANKLAVPEAAYIPTHAASDFQRTTSVRERKRRTVLKKREDPFVSAVDETSEDFQNFIRSCHLQHLVEQRDLRQTRMSLPIVKAPNTLTTTPHSAKGLQSFEKFLRNSHIHYLAQEDRGWCPPIGELDETEADRIVKSAPPPNCFSNPKERGLSVQIRRSAMLTRPASVAGSIIGKVGGYIKPTITVNSRPVRNSMIFRKNMDVETASIDSYIRPSRVKRWSMAAAGY</sequence>
<dbReference type="OrthoDB" id="3528502at2759"/>
<dbReference type="EMBL" id="CAJVRL010000115">
    <property type="protein sequence ID" value="CAG8961565.1"/>
    <property type="molecule type" value="Genomic_DNA"/>
</dbReference>
<dbReference type="AlphaFoldDB" id="A0A9N9PZL8"/>